<dbReference type="GO" id="GO:0016877">
    <property type="term" value="F:ligase activity, forming carbon-sulfur bonds"/>
    <property type="evidence" value="ECO:0007669"/>
    <property type="project" value="UniProtKB-ARBA"/>
</dbReference>
<keyword evidence="5" id="KW-1185">Reference proteome</keyword>
<dbReference type="Proteomes" id="UP000367825">
    <property type="component" value="Unassembled WGS sequence"/>
</dbReference>
<evidence type="ECO:0000256" key="1">
    <source>
        <dbReference type="SAM" id="MobiDB-lite"/>
    </source>
</evidence>
<dbReference type="PANTHER" id="PTHR43767:SF10">
    <property type="entry name" value="SURFACTIN SYNTHASE SUBUNIT 1"/>
    <property type="match status" value="1"/>
</dbReference>
<protein>
    <submittedName>
        <fullName evidence="4">AMP-dependent synthetase</fullName>
    </submittedName>
</protein>
<accession>A0A5E4SWC5</accession>
<evidence type="ECO:0000259" key="3">
    <source>
        <dbReference type="Pfam" id="PF13193"/>
    </source>
</evidence>
<dbReference type="InterPro" id="IPR042099">
    <property type="entry name" value="ANL_N_sf"/>
</dbReference>
<reference evidence="4 5" key="1">
    <citation type="submission" date="2019-08" db="EMBL/GenBank/DDBJ databases">
        <authorList>
            <person name="Peeters C."/>
        </authorList>
    </citation>
    <scope>NUCLEOTIDE SEQUENCE [LARGE SCALE GENOMIC DNA]</scope>
    <source>
        <strain evidence="4 5">LMG 31109</strain>
    </source>
</reference>
<dbReference type="InterPro" id="IPR045851">
    <property type="entry name" value="AMP-bd_C_sf"/>
</dbReference>
<dbReference type="InterPro" id="IPR050237">
    <property type="entry name" value="ATP-dep_AMP-bd_enzyme"/>
</dbReference>
<dbReference type="Pfam" id="PF00501">
    <property type="entry name" value="AMP-binding"/>
    <property type="match status" value="1"/>
</dbReference>
<dbReference type="InterPro" id="IPR000873">
    <property type="entry name" value="AMP-dep_synth/lig_dom"/>
</dbReference>
<proteinExistence type="predicted"/>
<sequence>MSMSNVARVAPTGAQTAPMPNAAQTASHPYASHPYTQYFPQRTEGDRLDVVPLLMAGLRGTSAKPVVVFEGEAIDRGQMAARVGAMQGWLAAQGLVPGDRVAVMLGNSAAQVALIYALMLSGLVWVPVNTRLKGDGIEYLLGHAKPKLLIAEPAFSEVLDAGVALATRQPGHHGPTVVRRMLSEVMTQAGAFAGAVPRAAEVTPASVLCVIYTSGTTGAPKGVLFTHRMMRIASEAALQVADARDGDRLFLWEPLCHIGGAQMLLLPFLADVEMHVAERFSASRFWQQCEAAQATHLHYLGGILDILMQLPREAQPARNSLRVAWGAGVSASAWRATSERLQCALRECYGMTECSSFATLNDADVPGSIGHPLPWLTLELLDDDGAPVADGEPGEIVLSSEVEGVFLPGYLDNPEATAKALRDGKLFTGDSARRSADGSLVFIGRRTDSMRVRGENVSAWEIERVFARHPAVAACAAIGVASDIGEQDIMLYVQFREGQALEWAALSAWAADKLASYQRPRYYRETARFETTPSERIRKHLLSRDTTQAWDAASAKSPE</sequence>
<dbReference type="Gene3D" id="3.30.300.30">
    <property type="match status" value="1"/>
</dbReference>
<dbReference type="SUPFAM" id="SSF56801">
    <property type="entry name" value="Acetyl-CoA synthetase-like"/>
    <property type="match status" value="1"/>
</dbReference>
<feature type="region of interest" description="Disordered" evidence="1">
    <location>
        <begin position="1"/>
        <end position="26"/>
    </location>
</feature>
<feature type="domain" description="AMP-binding enzyme C-terminal" evidence="3">
    <location>
        <begin position="461"/>
        <end position="534"/>
    </location>
</feature>
<evidence type="ECO:0000313" key="5">
    <source>
        <dbReference type="Proteomes" id="UP000367825"/>
    </source>
</evidence>
<organism evidence="4 5">
    <name type="scientific">Pandoraea nosoerga</name>
    <dbReference type="NCBI Taxonomy" id="2508296"/>
    <lineage>
        <taxon>Bacteria</taxon>
        <taxon>Pseudomonadati</taxon>
        <taxon>Pseudomonadota</taxon>
        <taxon>Betaproteobacteria</taxon>
        <taxon>Burkholderiales</taxon>
        <taxon>Burkholderiaceae</taxon>
        <taxon>Pandoraea</taxon>
    </lineage>
</organism>
<dbReference type="InterPro" id="IPR025110">
    <property type="entry name" value="AMP-bd_C"/>
</dbReference>
<evidence type="ECO:0000313" key="4">
    <source>
        <dbReference type="EMBL" id="VVD78494.1"/>
    </source>
</evidence>
<dbReference type="AlphaFoldDB" id="A0A5E4SWC5"/>
<name>A0A5E4SWC5_9BURK</name>
<dbReference type="OrthoDB" id="9766486at2"/>
<gene>
    <name evidence="4" type="ORF">PNO31109_00963</name>
</gene>
<dbReference type="InterPro" id="IPR020845">
    <property type="entry name" value="AMP-binding_CS"/>
</dbReference>
<dbReference type="PROSITE" id="PS00455">
    <property type="entry name" value="AMP_BINDING"/>
    <property type="match status" value="1"/>
</dbReference>
<dbReference type="PANTHER" id="PTHR43767">
    <property type="entry name" value="LONG-CHAIN-FATTY-ACID--COA LIGASE"/>
    <property type="match status" value="1"/>
</dbReference>
<dbReference type="EMBL" id="CABPSC010000002">
    <property type="protein sequence ID" value="VVD78494.1"/>
    <property type="molecule type" value="Genomic_DNA"/>
</dbReference>
<dbReference type="Gene3D" id="3.40.50.12780">
    <property type="entry name" value="N-terminal domain of ligase-like"/>
    <property type="match status" value="1"/>
</dbReference>
<evidence type="ECO:0000259" key="2">
    <source>
        <dbReference type="Pfam" id="PF00501"/>
    </source>
</evidence>
<dbReference type="Pfam" id="PF13193">
    <property type="entry name" value="AMP-binding_C"/>
    <property type="match status" value="1"/>
</dbReference>
<feature type="domain" description="AMP-dependent synthetase/ligase" evidence="2">
    <location>
        <begin position="60"/>
        <end position="401"/>
    </location>
</feature>